<protein>
    <submittedName>
        <fullName evidence="3">Polyisoprenoid-binding protein YceI</fullName>
    </submittedName>
</protein>
<dbReference type="InterPro" id="IPR036761">
    <property type="entry name" value="TTHA0802/YceI-like_sf"/>
</dbReference>
<dbReference type="Proteomes" id="UP000243525">
    <property type="component" value="Unassembled WGS sequence"/>
</dbReference>
<dbReference type="Pfam" id="PF04264">
    <property type="entry name" value="YceI"/>
    <property type="match status" value="1"/>
</dbReference>
<dbReference type="OrthoDB" id="951410at2"/>
<dbReference type="Gene3D" id="2.40.128.110">
    <property type="entry name" value="Lipid/polyisoprenoid-binding, YceI-like"/>
    <property type="match status" value="1"/>
</dbReference>
<dbReference type="RefSeq" id="WP_107821324.1">
    <property type="nucleotide sequence ID" value="NZ_OY782574.1"/>
</dbReference>
<gene>
    <name evidence="3" type="ORF">C8N47_103242</name>
</gene>
<dbReference type="PANTHER" id="PTHR34406:SF1">
    <property type="entry name" value="PROTEIN YCEI"/>
    <property type="match status" value="1"/>
</dbReference>
<dbReference type="InterPro" id="IPR007372">
    <property type="entry name" value="Lipid/polyisoprenoid-bd_YceI"/>
</dbReference>
<name>A0A2T5C506_9BACT</name>
<dbReference type="SMART" id="SM00867">
    <property type="entry name" value="YceI"/>
    <property type="match status" value="1"/>
</dbReference>
<evidence type="ECO:0000259" key="2">
    <source>
        <dbReference type="SMART" id="SM00867"/>
    </source>
</evidence>
<dbReference type="SUPFAM" id="SSF101874">
    <property type="entry name" value="YceI-like"/>
    <property type="match status" value="1"/>
</dbReference>
<sequence length="189" mass="20191">MKTVKVILAAIALTVGLGAQAQTVNVDTAKSSISWLGKKVGGEHSGTIKLKSGELKLDGSAIAGGEFVVDMNSLACTDLTDAEWNGKLVGHLKSDDFFGVEKYPEAKLVITNKAAFSGDKATVTGDLTIKAATHPVSFVVTKNGNTYTAEITVDRSKYDVRYGSKSFFDNLGDKVIYDDFYLTVNLVVE</sequence>
<dbReference type="EMBL" id="QAAD01000003">
    <property type="protein sequence ID" value="PTN09945.1"/>
    <property type="molecule type" value="Genomic_DNA"/>
</dbReference>
<dbReference type="AlphaFoldDB" id="A0A2T5C506"/>
<organism evidence="3 4">
    <name type="scientific">Mangrovibacterium marinum</name>
    <dbReference type="NCBI Taxonomy" id="1639118"/>
    <lineage>
        <taxon>Bacteria</taxon>
        <taxon>Pseudomonadati</taxon>
        <taxon>Bacteroidota</taxon>
        <taxon>Bacteroidia</taxon>
        <taxon>Marinilabiliales</taxon>
        <taxon>Prolixibacteraceae</taxon>
        <taxon>Mangrovibacterium</taxon>
    </lineage>
</organism>
<accession>A0A2T5C506</accession>
<feature type="domain" description="Lipid/polyisoprenoid-binding YceI-like" evidence="2">
    <location>
        <begin position="23"/>
        <end position="189"/>
    </location>
</feature>
<proteinExistence type="predicted"/>
<keyword evidence="4" id="KW-1185">Reference proteome</keyword>
<dbReference type="PANTHER" id="PTHR34406">
    <property type="entry name" value="PROTEIN YCEI"/>
    <property type="match status" value="1"/>
</dbReference>
<reference evidence="3 4" key="1">
    <citation type="submission" date="2018-04" db="EMBL/GenBank/DDBJ databases">
        <title>Genomic Encyclopedia of Archaeal and Bacterial Type Strains, Phase II (KMG-II): from individual species to whole genera.</title>
        <authorList>
            <person name="Goeker M."/>
        </authorList>
    </citation>
    <scope>NUCLEOTIDE SEQUENCE [LARGE SCALE GENOMIC DNA]</scope>
    <source>
        <strain evidence="3 4">DSM 28823</strain>
    </source>
</reference>
<keyword evidence="1" id="KW-0732">Signal</keyword>
<feature type="signal peptide" evidence="1">
    <location>
        <begin position="1"/>
        <end position="21"/>
    </location>
</feature>
<feature type="chain" id="PRO_5015400394" evidence="1">
    <location>
        <begin position="22"/>
        <end position="189"/>
    </location>
</feature>
<comment type="caution">
    <text evidence="3">The sequence shown here is derived from an EMBL/GenBank/DDBJ whole genome shotgun (WGS) entry which is preliminary data.</text>
</comment>
<evidence type="ECO:0000256" key="1">
    <source>
        <dbReference type="SAM" id="SignalP"/>
    </source>
</evidence>
<evidence type="ECO:0000313" key="3">
    <source>
        <dbReference type="EMBL" id="PTN09945.1"/>
    </source>
</evidence>
<evidence type="ECO:0000313" key="4">
    <source>
        <dbReference type="Proteomes" id="UP000243525"/>
    </source>
</evidence>